<keyword evidence="1" id="KW-0238">DNA-binding</keyword>
<gene>
    <name evidence="3" type="ORF">CKO31_11650</name>
</gene>
<dbReference type="PROSITE" id="PS51740">
    <property type="entry name" value="SPOVT_ABRB"/>
    <property type="match status" value="1"/>
</dbReference>
<dbReference type="SUPFAM" id="SSF89447">
    <property type="entry name" value="AbrB/MazE/MraZ-like"/>
    <property type="match status" value="1"/>
</dbReference>
<accession>A0ABS1CHL3</accession>
<dbReference type="InterPro" id="IPR037914">
    <property type="entry name" value="SpoVT-AbrB_sf"/>
</dbReference>
<evidence type="ECO:0000259" key="2">
    <source>
        <dbReference type="PROSITE" id="PS51740"/>
    </source>
</evidence>
<dbReference type="InterPro" id="IPR007159">
    <property type="entry name" value="SpoVT-AbrB_dom"/>
</dbReference>
<comment type="caution">
    <text evidence="3">The sequence shown here is derived from an EMBL/GenBank/DDBJ whole genome shotgun (WGS) entry which is preliminary data.</text>
</comment>
<dbReference type="EMBL" id="NRRV01000025">
    <property type="protein sequence ID" value="MBK1631383.1"/>
    <property type="molecule type" value="Genomic_DNA"/>
</dbReference>
<dbReference type="Proteomes" id="UP000748752">
    <property type="component" value="Unassembled WGS sequence"/>
</dbReference>
<protein>
    <recommendedName>
        <fullName evidence="2">SpoVT-AbrB domain-containing protein</fullName>
    </recommendedName>
</protein>
<dbReference type="Pfam" id="PF04014">
    <property type="entry name" value="MazE_antitoxin"/>
    <property type="match status" value="1"/>
</dbReference>
<name>A0ABS1CHL3_9GAMM</name>
<organism evidence="3 4">
    <name type="scientific">Thiohalocapsa halophila</name>
    <dbReference type="NCBI Taxonomy" id="69359"/>
    <lineage>
        <taxon>Bacteria</taxon>
        <taxon>Pseudomonadati</taxon>
        <taxon>Pseudomonadota</taxon>
        <taxon>Gammaproteobacteria</taxon>
        <taxon>Chromatiales</taxon>
        <taxon>Chromatiaceae</taxon>
        <taxon>Thiohalocapsa</taxon>
    </lineage>
</organism>
<dbReference type="RefSeq" id="WP_200237546.1">
    <property type="nucleotide sequence ID" value="NZ_NRRV01000025.1"/>
</dbReference>
<dbReference type="SMART" id="SM00966">
    <property type="entry name" value="SpoVT_AbrB"/>
    <property type="match status" value="1"/>
</dbReference>
<dbReference type="Gene3D" id="2.10.260.10">
    <property type="match status" value="1"/>
</dbReference>
<keyword evidence="4" id="KW-1185">Reference proteome</keyword>
<evidence type="ECO:0000256" key="1">
    <source>
        <dbReference type="PROSITE-ProRule" id="PRU01076"/>
    </source>
</evidence>
<evidence type="ECO:0000313" key="4">
    <source>
        <dbReference type="Proteomes" id="UP000748752"/>
    </source>
</evidence>
<sequence length="82" mass="8861">MDATTVTSKGQVTIPKAVRQRLGIRTGAKIGFEVVGDHVELRLLSRPVAEVDGGFGMLRSRRASVPADFDAASLLQEHRDDS</sequence>
<reference evidence="3 4" key="1">
    <citation type="journal article" date="2020" name="Microorganisms">
        <title>Osmotic Adaptation and Compatible Solute Biosynthesis of Phototrophic Bacteria as Revealed from Genome Analyses.</title>
        <authorList>
            <person name="Imhoff J.F."/>
            <person name="Rahn T."/>
            <person name="Kunzel S."/>
            <person name="Keller A."/>
            <person name="Neulinger S.C."/>
        </authorList>
    </citation>
    <scope>NUCLEOTIDE SEQUENCE [LARGE SCALE GENOMIC DNA]</scope>
    <source>
        <strain evidence="3 4">DSM 6210</strain>
    </source>
</reference>
<proteinExistence type="predicted"/>
<feature type="domain" description="SpoVT-AbrB" evidence="2">
    <location>
        <begin position="1"/>
        <end position="46"/>
    </location>
</feature>
<evidence type="ECO:0000313" key="3">
    <source>
        <dbReference type="EMBL" id="MBK1631383.1"/>
    </source>
</evidence>
<dbReference type="NCBIfam" id="TIGR01439">
    <property type="entry name" value="lp_hng_hel_AbrB"/>
    <property type="match status" value="1"/>
</dbReference>